<keyword evidence="3" id="KW-1185">Reference proteome</keyword>
<feature type="compositionally biased region" description="Basic and acidic residues" evidence="1">
    <location>
        <begin position="1"/>
        <end position="10"/>
    </location>
</feature>
<comment type="caution">
    <text evidence="2">The sequence shown here is derived from an EMBL/GenBank/DDBJ whole genome shotgun (WGS) entry which is preliminary data.</text>
</comment>
<feature type="compositionally biased region" description="Basic and acidic residues" evidence="1">
    <location>
        <begin position="21"/>
        <end position="37"/>
    </location>
</feature>
<evidence type="ECO:0000256" key="1">
    <source>
        <dbReference type="SAM" id="MobiDB-lite"/>
    </source>
</evidence>
<organism evidence="2 3">
    <name type="scientific">Hyaloperonospora brassicae</name>
    <name type="common">Brassica downy mildew</name>
    <name type="synonym">Peronospora brassicae</name>
    <dbReference type="NCBI Taxonomy" id="162125"/>
    <lineage>
        <taxon>Eukaryota</taxon>
        <taxon>Sar</taxon>
        <taxon>Stramenopiles</taxon>
        <taxon>Oomycota</taxon>
        <taxon>Peronosporomycetes</taxon>
        <taxon>Peronosporales</taxon>
        <taxon>Peronosporaceae</taxon>
        <taxon>Hyaloperonospora</taxon>
    </lineage>
</organism>
<sequence length="178" mass="18659">MAITGHEPKVRSNTLHPTTIGEKRSRSQGDPGHDVQKHSRLMGSPAEGVSHTPTSSPTPGTLATSPDTGIGHDDDVVEGFSPHGAGGSLAHRAASVVVGVPKKEHEKVLLELSGLRETLGKTQNELGAMQARVQALELALARVDGQLNLLAQMQQSTSRLYFQAQAPPSSHGMGPDTA</sequence>
<gene>
    <name evidence="2" type="ORF">HBR001_LOCUS1197</name>
</gene>
<proteinExistence type="predicted"/>
<name>A0AAV0T7U6_HYABA</name>
<reference evidence="2" key="1">
    <citation type="submission" date="2022-12" db="EMBL/GenBank/DDBJ databases">
        <authorList>
            <person name="Webb A."/>
        </authorList>
    </citation>
    <scope>NUCLEOTIDE SEQUENCE</scope>
    <source>
        <strain evidence="2">Hp1</strain>
    </source>
</reference>
<dbReference type="AlphaFoldDB" id="A0AAV0T7U6"/>
<dbReference type="EMBL" id="CANTFL010000122">
    <property type="protein sequence ID" value="CAI5714213.1"/>
    <property type="molecule type" value="Genomic_DNA"/>
</dbReference>
<dbReference type="Proteomes" id="UP001162031">
    <property type="component" value="Unassembled WGS sequence"/>
</dbReference>
<evidence type="ECO:0000313" key="2">
    <source>
        <dbReference type="EMBL" id="CAI5714213.1"/>
    </source>
</evidence>
<feature type="compositionally biased region" description="Low complexity" evidence="1">
    <location>
        <begin position="50"/>
        <end position="66"/>
    </location>
</feature>
<evidence type="ECO:0000313" key="3">
    <source>
        <dbReference type="Proteomes" id="UP001162031"/>
    </source>
</evidence>
<evidence type="ECO:0008006" key="4">
    <source>
        <dbReference type="Google" id="ProtNLM"/>
    </source>
</evidence>
<accession>A0AAV0T7U6</accession>
<protein>
    <recommendedName>
        <fullName evidence="4">RxLR effector candidate protein</fullName>
    </recommendedName>
</protein>
<feature type="region of interest" description="Disordered" evidence="1">
    <location>
        <begin position="1"/>
        <end position="88"/>
    </location>
</feature>